<dbReference type="HOGENOM" id="CLU_060842_0_0_1"/>
<evidence type="ECO:0000256" key="4">
    <source>
        <dbReference type="ARBA" id="ARBA00023155"/>
    </source>
</evidence>
<reference evidence="15" key="3">
    <citation type="submission" date="2020-12" db="UniProtKB">
        <authorList>
            <consortium name="EnsemblPlants"/>
        </authorList>
    </citation>
    <scope>IDENTIFICATION</scope>
</reference>
<dbReference type="Proteomes" id="UP000006727">
    <property type="component" value="Chromosome 12"/>
</dbReference>
<evidence type="ECO:0000313" key="16">
    <source>
        <dbReference type="Proteomes" id="UP000006727"/>
    </source>
</evidence>
<dbReference type="Gene3D" id="1.10.10.60">
    <property type="entry name" value="Homeodomain-like"/>
    <property type="match status" value="1"/>
</dbReference>
<dbReference type="PROSITE" id="PS00027">
    <property type="entry name" value="HOMEOBOX_1"/>
    <property type="match status" value="1"/>
</dbReference>
<dbReference type="CDD" id="cd00086">
    <property type="entry name" value="homeodomain"/>
    <property type="match status" value="1"/>
</dbReference>
<comment type="function">
    <text evidence="8">Probable transcription factor.</text>
</comment>
<feature type="compositionally biased region" description="Polar residues" evidence="12">
    <location>
        <begin position="268"/>
        <end position="278"/>
    </location>
</feature>
<dbReference type="SMART" id="SM00389">
    <property type="entry name" value="HOX"/>
    <property type="match status" value="1"/>
</dbReference>
<evidence type="ECO:0000256" key="8">
    <source>
        <dbReference type="ARBA" id="ARBA00037260"/>
    </source>
</evidence>
<evidence type="ECO:0000256" key="5">
    <source>
        <dbReference type="ARBA" id="ARBA00023163"/>
    </source>
</evidence>
<dbReference type="InterPro" id="IPR045224">
    <property type="entry name" value="HDZip_class_I_plant"/>
</dbReference>
<gene>
    <name evidence="15" type="primary">LOC112290013</name>
    <name evidence="14" type="ORF">PHYPA_016570</name>
</gene>
<dbReference type="FunCoup" id="A9SRK5">
    <property type="interactions" value="16"/>
</dbReference>
<feature type="region of interest" description="Disordered" evidence="12">
    <location>
        <begin position="254"/>
        <end position="278"/>
    </location>
</feature>
<dbReference type="PROSITE" id="PS50071">
    <property type="entry name" value="HOMEOBOX_2"/>
    <property type="match status" value="1"/>
</dbReference>
<dbReference type="PRINTS" id="PR00031">
    <property type="entry name" value="HTHREPRESSR"/>
</dbReference>
<reference evidence="14 16" key="2">
    <citation type="journal article" date="2018" name="Plant J.">
        <title>The Physcomitrella patens chromosome-scale assembly reveals moss genome structure and evolution.</title>
        <authorList>
            <person name="Lang D."/>
            <person name="Ullrich K.K."/>
            <person name="Murat F."/>
            <person name="Fuchs J."/>
            <person name="Jenkins J."/>
            <person name="Haas F.B."/>
            <person name="Piednoel M."/>
            <person name="Gundlach H."/>
            <person name="Van Bel M."/>
            <person name="Meyberg R."/>
            <person name="Vives C."/>
            <person name="Morata J."/>
            <person name="Symeonidi A."/>
            <person name="Hiss M."/>
            <person name="Muchero W."/>
            <person name="Kamisugi Y."/>
            <person name="Saleh O."/>
            <person name="Blanc G."/>
            <person name="Decker E.L."/>
            <person name="van Gessel N."/>
            <person name="Grimwood J."/>
            <person name="Hayes R.D."/>
            <person name="Graham S.W."/>
            <person name="Gunter L.E."/>
            <person name="McDaniel S.F."/>
            <person name="Hoernstein S.N.W."/>
            <person name="Larsson A."/>
            <person name="Li F.W."/>
            <person name="Perroud P.F."/>
            <person name="Phillips J."/>
            <person name="Ranjan P."/>
            <person name="Rokshar D.S."/>
            <person name="Rothfels C.J."/>
            <person name="Schneider L."/>
            <person name="Shu S."/>
            <person name="Stevenson D.W."/>
            <person name="Thummler F."/>
            <person name="Tillich M."/>
            <person name="Villarreal Aguilar J.C."/>
            <person name="Widiez T."/>
            <person name="Wong G.K."/>
            <person name="Wymore A."/>
            <person name="Zhang Y."/>
            <person name="Zimmer A.D."/>
            <person name="Quatrano R.S."/>
            <person name="Mayer K.F.X."/>
            <person name="Goodstein D."/>
            <person name="Casacuberta J.M."/>
            <person name="Vandepoele K."/>
            <person name="Reski R."/>
            <person name="Cuming A.C."/>
            <person name="Tuskan G.A."/>
            <person name="Maumus F."/>
            <person name="Salse J."/>
            <person name="Schmutz J."/>
            <person name="Rensing S.A."/>
        </authorList>
    </citation>
    <scope>NUCLEOTIDE SEQUENCE [LARGE SCALE GENOMIC DNA]</scope>
    <source>
        <strain evidence="15 16">cv. Gransden 2004</strain>
    </source>
</reference>
<dbReference type="GO" id="GO:0000981">
    <property type="term" value="F:DNA-binding transcription factor activity, RNA polymerase II-specific"/>
    <property type="evidence" value="ECO:0007669"/>
    <property type="project" value="InterPro"/>
</dbReference>
<dbReference type="eggNOG" id="KOG0483">
    <property type="taxonomic scope" value="Eukaryota"/>
</dbReference>
<dbReference type="RefSeq" id="XP_024391649.1">
    <property type="nucleotide sequence ID" value="XM_024535881.2"/>
</dbReference>
<organism evidence="14">
    <name type="scientific">Physcomitrium patens</name>
    <name type="common">Spreading-leaved earth moss</name>
    <name type="synonym">Physcomitrella patens</name>
    <dbReference type="NCBI Taxonomy" id="3218"/>
    <lineage>
        <taxon>Eukaryota</taxon>
        <taxon>Viridiplantae</taxon>
        <taxon>Streptophyta</taxon>
        <taxon>Embryophyta</taxon>
        <taxon>Bryophyta</taxon>
        <taxon>Bryophytina</taxon>
        <taxon>Bryopsida</taxon>
        <taxon>Funariidae</taxon>
        <taxon>Funariales</taxon>
        <taxon>Funariaceae</taxon>
        <taxon>Physcomitrium</taxon>
    </lineage>
</organism>
<dbReference type="GO" id="GO:0043565">
    <property type="term" value="F:sequence-specific DNA binding"/>
    <property type="evidence" value="ECO:0000318"/>
    <property type="project" value="GO_Central"/>
</dbReference>
<keyword evidence="2" id="KW-0805">Transcription regulation</keyword>
<keyword evidence="4 9" id="KW-0371">Homeobox</keyword>
<dbReference type="PaxDb" id="3218-PP1S108_47V6.1"/>
<feature type="domain" description="Homeobox" evidence="13">
    <location>
        <begin position="94"/>
        <end position="154"/>
    </location>
</feature>
<evidence type="ECO:0000256" key="11">
    <source>
        <dbReference type="SAM" id="Coils"/>
    </source>
</evidence>
<evidence type="ECO:0000256" key="10">
    <source>
        <dbReference type="RuleBase" id="RU000682"/>
    </source>
</evidence>
<evidence type="ECO:0000256" key="1">
    <source>
        <dbReference type="ARBA" id="ARBA00004123"/>
    </source>
</evidence>
<dbReference type="OrthoDB" id="6159439at2759"/>
<dbReference type="KEGG" id="ppp:112290013"/>
<evidence type="ECO:0000256" key="12">
    <source>
        <dbReference type="SAM" id="MobiDB-lite"/>
    </source>
</evidence>
<keyword evidence="16" id="KW-1185">Reference proteome</keyword>
<evidence type="ECO:0000313" key="15">
    <source>
        <dbReference type="EnsemblPlants" id="Pp3c12_21760V3.1"/>
    </source>
</evidence>
<evidence type="ECO:0000256" key="2">
    <source>
        <dbReference type="ARBA" id="ARBA00023015"/>
    </source>
</evidence>
<proteinExistence type="inferred from homology"/>
<dbReference type="InterPro" id="IPR009057">
    <property type="entry name" value="Homeodomain-like_sf"/>
</dbReference>
<dbReference type="GO" id="GO:0005634">
    <property type="term" value="C:nucleus"/>
    <property type="evidence" value="ECO:0000318"/>
    <property type="project" value="GO_Central"/>
</dbReference>
<feature type="compositionally biased region" description="Acidic residues" evidence="12">
    <location>
        <begin position="80"/>
        <end position="89"/>
    </location>
</feature>
<keyword evidence="3 9" id="KW-0238">DNA-binding</keyword>
<dbReference type="Gramene" id="Pp3c12_21760V3.3">
    <property type="protein sequence ID" value="Pp3c12_21760V3.3"/>
    <property type="gene ID" value="Pp3c12_21760"/>
</dbReference>
<evidence type="ECO:0000256" key="9">
    <source>
        <dbReference type="PROSITE-ProRule" id="PRU00108"/>
    </source>
</evidence>
<keyword evidence="5" id="KW-0804">Transcription</keyword>
<keyword evidence="6 9" id="KW-0539">Nucleus</keyword>
<evidence type="ECO:0000256" key="6">
    <source>
        <dbReference type="ARBA" id="ARBA00023242"/>
    </source>
</evidence>
<dbReference type="AlphaFoldDB" id="A9SRK5"/>
<feature type="DNA-binding region" description="Homeobox" evidence="9">
    <location>
        <begin position="96"/>
        <end position="155"/>
    </location>
</feature>
<protein>
    <recommendedName>
        <fullName evidence="13">Homeobox domain-containing protein</fullName>
    </recommendedName>
</protein>
<dbReference type="SMR" id="A9SRK5"/>
<dbReference type="EMBL" id="ABEU02000012">
    <property type="protein sequence ID" value="PNR44186.1"/>
    <property type="molecule type" value="Genomic_DNA"/>
</dbReference>
<evidence type="ECO:0000256" key="7">
    <source>
        <dbReference type="ARBA" id="ARBA00025748"/>
    </source>
</evidence>
<dbReference type="RefSeq" id="XP_024391648.1">
    <property type="nucleotide sequence ID" value="XM_024535880.2"/>
</dbReference>
<dbReference type="Gramene" id="Pp3c12_21760V3.2">
    <property type="protein sequence ID" value="Pp3c12_21760V3.2"/>
    <property type="gene ID" value="Pp3c12_21760"/>
</dbReference>
<dbReference type="RefSeq" id="XP_024391647.1">
    <property type="nucleotide sequence ID" value="XM_024535879.2"/>
</dbReference>
<keyword evidence="11" id="KW-0175">Coiled coil</keyword>
<dbReference type="InterPro" id="IPR017970">
    <property type="entry name" value="Homeobox_CS"/>
</dbReference>
<sequence>MAITSMGGYPCQSAMQQLIRNESSSDSLAAILTPCSPHVGLQAPPHVGGSLEDAVLVASEGSRQKRPFFATYDAPTVEDGPVEDDEGADDSQGASQLEKKRRLTFDQVRSLERNFEMENKLEPERKMQLAKELGLRPRQVAVWFQNRRARWKTKQLERDYEALAADYKSLKHDYDLVLAEKNNLKAEVQRLSGKAPTSPCADGNQIVAGESAQTPEVDVETSELVARQHTSRSTPTVDVSLACVKDKDFETSGCTDGNSSDVLDADSPRTTDSSSLSAMSDHDQLIYSHEIPPPESFMGLSGMLHDVTVKLEEGSGHGFHDDNSSNYFLLHLEDQAGVLPWWDWP</sequence>
<comment type="similarity">
    <text evidence="7">Belongs to the HD-ZIP homeobox family. Class I subfamily.</text>
</comment>
<feature type="region of interest" description="Disordered" evidence="12">
    <location>
        <begin position="73"/>
        <end position="101"/>
    </location>
</feature>
<dbReference type="Gramene" id="Pp3c12_21760V3.1">
    <property type="protein sequence ID" value="Pp3c12_21760V3.1"/>
    <property type="gene ID" value="Pp3c12_21760"/>
</dbReference>
<name>A9SRK5_PHYPA</name>
<evidence type="ECO:0000313" key="14">
    <source>
        <dbReference type="EMBL" id="PNR44186.1"/>
    </source>
</evidence>
<feature type="coiled-coil region" evidence="11">
    <location>
        <begin position="153"/>
        <end position="194"/>
    </location>
</feature>
<dbReference type="FunFam" id="1.10.10.60:FF:000242">
    <property type="entry name" value="Homeobox-leucine zipper protein HOX13"/>
    <property type="match status" value="1"/>
</dbReference>
<accession>A9SRK5</accession>
<dbReference type="Pfam" id="PF00046">
    <property type="entry name" value="Homeodomain"/>
    <property type="match status" value="1"/>
</dbReference>
<dbReference type="Pfam" id="PF02183">
    <property type="entry name" value="HALZ"/>
    <property type="match status" value="1"/>
</dbReference>
<dbReference type="EnsemblPlants" id="Pp3c12_21760V3.4">
    <property type="protein sequence ID" value="Pp3c12_21760V3.4"/>
    <property type="gene ID" value="Pp3c12_21760"/>
</dbReference>
<dbReference type="InterPro" id="IPR001356">
    <property type="entry name" value="HD"/>
</dbReference>
<dbReference type="EnsemblPlants" id="Pp3c12_21760V3.1">
    <property type="protein sequence ID" value="Pp3c12_21760V3.1"/>
    <property type="gene ID" value="Pp3c12_21760"/>
</dbReference>
<evidence type="ECO:0000259" key="13">
    <source>
        <dbReference type="PROSITE" id="PS50071"/>
    </source>
</evidence>
<evidence type="ECO:0000256" key="3">
    <source>
        <dbReference type="ARBA" id="ARBA00023125"/>
    </source>
</evidence>
<dbReference type="SUPFAM" id="SSF46689">
    <property type="entry name" value="Homeodomain-like"/>
    <property type="match status" value="1"/>
</dbReference>
<dbReference type="InterPro" id="IPR000047">
    <property type="entry name" value="HTH_motif"/>
</dbReference>
<dbReference type="EnsemblPlants" id="Pp3c12_21760V3.2">
    <property type="protein sequence ID" value="Pp3c12_21760V3.2"/>
    <property type="gene ID" value="Pp3c12_21760"/>
</dbReference>
<comment type="subcellular location">
    <subcellularLocation>
        <location evidence="1 9 10">Nucleus</location>
    </subcellularLocation>
</comment>
<reference evidence="14 16" key="1">
    <citation type="journal article" date="2008" name="Science">
        <title>The Physcomitrella genome reveals evolutionary insights into the conquest of land by plants.</title>
        <authorList>
            <person name="Rensing S."/>
            <person name="Lang D."/>
            <person name="Zimmer A."/>
            <person name="Terry A."/>
            <person name="Salamov A."/>
            <person name="Shapiro H."/>
            <person name="Nishiyama T."/>
            <person name="Perroud P.-F."/>
            <person name="Lindquist E."/>
            <person name="Kamisugi Y."/>
            <person name="Tanahashi T."/>
            <person name="Sakakibara K."/>
            <person name="Fujita T."/>
            <person name="Oishi K."/>
            <person name="Shin-I T."/>
            <person name="Kuroki Y."/>
            <person name="Toyoda A."/>
            <person name="Suzuki Y."/>
            <person name="Hashimoto A."/>
            <person name="Yamaguchi K."/>
            <person name="Sugano A."/>
            <person name="Kohara Y."/>
            <person name="Fujiyama A."/>
            <person name="Anterola A."/>
            <person name="Aoki S."/>
            <person name="Ashton N."/>
            <person name="Barbazuk W.B."/>
            <person name="Barker E."/>
            <person name="Bennetzen J."/>
            <person name="Bezanilla M."/>
            <person name="Blankenship R."/>
            <person name="Cho S.H."/>
            <person name="Dutcher S."/>
            <person name="Estelle M."/>
            <person name="Fawcett J.A."/>
            <person name="Gundlach H."/>
            <person name="Hanada K."/>
            <person name="Heyl A."/>
            <person name="Hicks K.A."/>
            <person name="Hugh J."/>
            <person name="Lohr M."/>
            <person name="Mayer K."/>
            <person name="Melkozernov A."/>
            <person name="Murata T."/>
            <person name="Nelson D."/>
            <person name="Pils B."/>
            <person name="Prigge M."/>
            <person name="Reiss B."/>
            <person name="Renner T."/>
            <person name="Rombauts S."/>
            <person name="Rushton P."/>
            <person name="Sanderfoot A."/>
            <person name="Schween G."/>
            <person name="Shiu S.-H."/>
            <person name="Stueber K."/>
            <person name="Theodoulou F.L."/>
            <person name="Tu H."/>
            <person name="Van de Peer Y."/>
            <person name="Verrier P.J."/>
            <person name="Waters E."/>
            <person name="Wood A."/>
            <person name="Yang L."/>
            <person name="Cove D."/>
            <person name="Cuming A."/>
            <person name="Hasebe M."/>
            <person name="Lucas S."/>
            <person name="Mishler D.B."/>
            <person name="Reski R."/>
            <person name="Grigoriev I."/>
            <person name="Quatrano R.S."/>
            <person name="Boore J.L."/>
        </authorList>
    </citation>
    <scope>NUCLEOTIDE SEQUENCE [LARGE SCALE GENOMIC DNA]</scope>
    <source>
        <strain evidence="15 16">cv. Gransden 2004</strain>
    </source>
</reference>
<dbReference type="PANTHER" id="PTHR24326">
    <property type="entry name" value="HOMEOBOX-LEUCINE ZIPPER PROTEIN"/>
    <property type="match status" value="1"/>
</dbReference>
<dbReference type="GO" id="GO:0045893">
    <property type="term" value="P:positive regulation of DNA-templated transcription"/>
    <property type="evidence" value="ECO:0000318"/>
    <property type="project" value="GO_Central"/>
</dbReference>
<dbReference type="InterPro" id="IPR003106">
    <property type="entry name" value="Leu_zip_homeo"/>
</dbReference>
<dbReference type="Gramene" id="Pp3c12_21760V3.4">
    <property type="protein sequence ID" value="Pp3c12_21760V3.4"/>
    <property type="gene ID" value="Pp3c12_21760"/>
</dbReference>
<dbReference type="PANTHER" id="PTHR24326:SF606">
    <property type="entry name" value="HOMEOBOX-LEUCINE ZIPPER PROTEIN ATHB-54"/>
    <property type="match status" value="1"/>
</dbReference>
<dbReference type="EnsemblPlants" id="Pp3c12_21760V3.3">
    <property type="protein sequence ID" value="Pp3c12_21760V3.3"/>
    <property type="gene ID" value="Pp3c12_21760"/>
</dbReference>
<dbReference type="GeneID" id="112290013"/>